<sequence>MYVQKPPNEEHPSLTVVQKERASSLDIRTNLILHSVYANFEEHLEKASKDCKNEKVKYYIDEMCKACKLYIDKTKNGLVSTSGVKAWTEYFESADVKGGSTVADLKDFMTSNAFDFKGYFNKKLNRRGDKSFREAMNTFLKKIDKSIDLNSGLPIFDVSRAFEDPVTEHVGEGPATSGKIDPELSLQEHTTRVDSNGHDFDGSRAQ</sequence>
<evidence type="ECO:0000256" key="1">
    <source>
        <dbReference type="SAM" id="MobiDB-lite"/>
    </source>
</evidence>
<proteinExistence type="predicted"/>
<name>A0A7S2QV72_9STRA</name>
<reference evidence="2" key="1">
    <citation type="submission" date="2021-01" db="EMBL/GenBank/DDBJ databases">
        <authorList>
            <person name="Corre E."/>
            <person name="Pelletier E."/>
            <person name="Niang G."/>
            <person name="Scheremetjew M."/>
            <person name="Finn R."/>
            <person name="Kale V."/>
            <person name="Holt S."/>
            <person name="Cochrane G."/>
            <person name="Meng A."/>
            <person name="Brown T."/>
            <person name="Cohen L."/>
        </authorList>
    </citation>
    <scope>NUCLEOTIDE SEQUENCE</scope>
    <source>
        <strain evidence="2">CCMP 1866</strain>
    </source>
</reference>
<accession>A0A7S2QV72</accession>
<feature type="region of interest" description="Disordered" evidence="1">
    <location>
        <begin position="168"/>
        <end position="206"/>
    </location>
</feature>
<gene>
    <name evidence="2" type="ORF">TPAC0785_LOCUS494</name>
</gene>
<protein>
    <submittedName>
        <fullName evidence="2">Uncharacterized protein</fullName>
    </submittedName>
</protein>
<dbReference type="AlphaFoldDB" id="A0A7S2QV72"/>
<evidence type="ECO:0000313" key="2">
    <source>
        <dbReference type="EMBL" id="CAD9652944.1"/>
    </source>
</evidence>
<feature type="compositionally biased region" description="Basic and acidic residues" evidence="1">
    <location>
        <begin position="189"/>
        <end position="206"/>
    </location>
</feature>
<dbReference type="EMBL" id="HBHE01000781">
    <property type="protein sequence ID" value="CAD9652944.1"/>
    <property type="molecule type" value="Transcribed_RNA"/>
</dbReference>
<organism evidence="2">
    <name type="scientific">Triparma pacifica</name>
    <dbReference type="NCBI Taxonomy" id="91992"/>
    <lineage>
        <taxon>Eukaryota</taxon>
        <taxon>Sar</taxon>
        <taxon>Stramenopiles</taxon>
        <taxon>Ochrophyta</taxon>
        <taxon>Bolidophyceae</taxon>
        <taxon>Parmales</taxon>
        <taxon>Triparmaceae</taxon>
        <taxon>Triparma</taxon>
    </lineage>
</organism>